<proteinExistence type="predicted"/>
<accession>A0A1Q9BS30</accession>
<feature type="non-terminal residue" evidence="2">
    <location>
        <position position="1"/>
    </location>
</feature>
<feature type="non-terminal residue" evidence="2">
    <location>
        <position position="108"/>
    </location>
</feature>
<dbReference type="OrthoDB" id="447369at2759"/>
<reference evidence="2 3" key="1">
    <citation type="submission" date="2016-02" db="EMBL/GenBank/DDBJ databases">
        <title>Genome analysis of coral dinoflagellate symbionts highlights evolutionary adaptations to a symbiotic lifestyle.</title>
        <authorList>
            <person name="Aranda M."/>
            <person name="Li Y."/>
            <person name="Liew Y.J."/>
            <person name="Baumgarten S."/>
            <person name="Simakov O."/>
            <person name="Wilson M."/>
            <person name="Piel J."/>
            <person name="Ashoor H."/>
            <person name="Bougouffa S."/>
            <person name="Bajic V.B."/>
            <person name="Ryu T."/>
            <person name="Ravasi T."/>
            <person name="Bayer T."/>
            <person name="Micklem G."/>
            <person name="Kim H."/>
            <person name="Bhak J."/>
            <person name="Lajeunesse T.C."/>
            <person name="Voolstra C.R."/>
        </authorList>
    </citation>
    <scope>NUCLEOTIDE SEQUENCE [LARGE SCALE GENOMIC DNA]</scope>
    <source>
        <strain evidence="2 3">CCMP2467</strain>
    </source>
</reference>
<evidence type="ECO:0000313" key="3">
    <source>
        <dbReference type="Proteomes" id="UP000186817"/>
    </source>
</evidence>
<keyword evidence="3" id="KW-1185">Reference proteome</keyword>
<feature type="region of interest" description="Disordered" evidence="1">
    <location>
        <begin position="54"/>
        <end position="73"/>
    </location>
</feature>
<gene>
    <name evidence="2" type="ORF">AK812_SmicGene47299</name>
</gene>
<dbReference type="Proteomes" id="UP000186817">
    <property type="component" value="Unassembled WGS sequence"/>
</dbReference>
<protein>
    <submittedName>
        <fullName evidence="2">Uncharacterized protein</fullName>
    </submittedName>
</protein>
<name>A0A1Q9BS30_SYMMI</name>
<evidence type="ECO:0000256" key="1">
    <source>
        <dbReference type="SAM" id="MobiDB-lite"/>
    </source>
</evidence>
<feature type="region of interest" description="Disordered" evidence="1">
    <location>
        <begin position="1"/>
        <end position="29"/>
    </location>
</feature>
<comment type="caution">
    <text evidence="2">The sequence shown here is derived from an EMBL/GenBank/DDBJ whole genome shotgun (WGS) entry which is preliminary data.</text>
</comment>
<sequence length="108" mass="12003">LRPRPRKPCARSDLAESLGAREASHTSMNLMTSVPSTASLRTVTAPMVIEDRTPTPEQCEEPTVGPGSPRLAEPRVRDEIPENVRKLYSKFRGPLMLKYLKELASSDQ</sequence>
<dbReference type="EMBL" id="LSRX01005440">
    <property type="protein sequence ID" value="OLP73456.1"/>
    <property type="molecule type" value="Genomic_DNA"/>
</dbReference>
<dbReference type="AlphaFoldDB" id="A0A1Q9BS30"/>
<evidence type="ECO:0000313" key="2">
    <source>
        <dbReference type="EMBL" id="OLP73456.1"/>
    </source>
</evidence>
<organism evidence="2 3">
    <name type="scientific">Symbiodinium microadriaticum</name>
    <name type="common">Dinoflagellate</name>
    <name type="synonym">Zooxanthella microadriatica</name>
    <dbReference type="NCBI Taxonomy" id="2951"/>
    <lineage>
        <taxon>Eukaryota</taxon>
        <taxon>Sar</taxon>
        <taxon>Alveolata</taxon>
        <taxon>Dinophyceae</taxon>
        <taxon>Suessiales</taxon>
        <taxon>Symbiodiniaceae</taxon>
        <taxon>Symbiodinium</taxon>
    </lineage>
</organism>